<accession>A0A177CDL7</accession>
<evidence type="ECO:0000313" key="3">
    <source>
        <dbReference type="Proteomes" id="UP000077069"/>
    </source>
</evidence>
<keyword evidence="1" id="KW-0472">Membrane</keyword>
<dbReference type="Proteomes" id="UP000077069">
    <property type="component" value="Unassembled WGS sequence"/>
</dbReference>
<keyword evidence="1" id="KW-1133">Transmembrane helix</keyword>
<reference evidence="2 3" key="1">
    <citation type="submission" date="2016-05" db="EMBL/GenBank/DDBJ databases">
        <title>Comparative analysis of secretome profiles of manganese(II)-oxidizing ascomycete fungi.</title>
        <authorList>
            <consortium name="DOE Joint Genome Institute"/>
            <person name="Zeiner C.A."/>
            <person name="Purvine S.O."/>
            <person name="Zink E.M."/>
            <person name="Wu S."/>
            <person name="Pasa-Tolic L."/>
            <person name="Chaput D.L."/>
            <person name="Haridas S."/>
            <person name="Grigoriev I.V."/>
            <person name="Santelli C.M."/>
            <person name="Hansel C.M."/>
        </authorList>
    </citation>
    <scope>NUCLEOTIDE SEQUENCE [LARGE SCALE GENOMIC DNA]</scope>
    <source>
        <strain evidence="2 3">AP3s5-JAC2a</strain>
    </source>
</reference>
<evidence type="ECO:0000313" key="2">
    <source>
        <dbReference type="EMBL" id="OAG05735.1"/>
    </source>
</evidence>
<feature type="transmembrane region" description="Helical" evidence="1">
    <location>
        <begin position="12"/>
        <end position="38"/>
    </location>
</feature>
<keyword evidence="3" id="KW-1185">Reference proteome</keyword>
<organism evidence="2 3">
    <name type="scientific">Paraphaeosphaeria sporulosa</name>
    <dbReference type="NCBI Taxonomy" id="1460663"/>
    <lineage>
        <taxon>Eukaryota</taxon>
        <taxon>Fungi</taxon>
        <taxon>Dikarya</taxon>
        <taxon>Ascomycota</taxon>
        <taxon>Pezizomycotina</taxon>
        <taxon>Dothideomycetes</taxon>
        <taxon>Pleosporomycetidae</taxon>
        <taxon>Pleosporales</taxon>
        <taxon>Massarineae</taxon>
        <taxon>Didymosphaeriaceae</taxon>
        <taxon>Paraphaeosphaeria</taxon>
    </lineage>
</organism>
<dbReference type="EMBL" id="KV441552">
    <property type="protein sequence ID" value="OAG05735.1"/>
    <property type="molecule type" value="Genomic_DNA"/>
</dbReference>
<sequence>MVLTPVFSGMNVLVVSVACLILLLIIASLSVINTLVLVRRSSRRHGPDSFRDACELLPKLFPPSTIFMPNGIVVKQSAFINTRMRGPDSFAANATPTMNKTASQFISLLLRRRNVGE</sequence>
<protein>
    <submittedName>
        <fullName evidence="2">Uncharacterized protein</fullName>
    </submittedName>
</protein>
<dbReference type="RefSeq" id="XP_018036100.1">
    <property type="nucleotide sequence ID" value="XM_018187216.1"/>
</dbReference>
<dbReference type="InParanoid" id="A0A177CDL7"/>
<gene>
    <name evidence="2" type="ORF">CC84DRAFT_732900</name>
</gene>
<dbReference type="GeneID" id="28770702"/>
<keyword evidence="1" id="KW-0812">Transmembrane</keyword>
<name>A0A177CDL7_9PLEO</name>
<proteinExistence type="predicted"/>
<dbReference type="AlphaFoldDB" id="A0A177CDL7"/>
<evidence type="ECO:0000256" key="1">
    <source>
        <dbReference type="SAM" id="Phobius"/>
    </source>
</evidence>